<evidence type="ECO:0000256" key="5">
    <source>
        <dbReference type="ARBA" id="ARBA00008593"/>
    </source>
</evidence>
<evidence type="ECO:0000256" key="8">
    <source>
        <dbReference type="ARBA" id="ARBA00022679"/>
    </source>
</evidence>
<proteinExistence type="inferred from homology"/>
<dbReference type="InterPro" id="IPR020846">
    <property type="entry name" value="MFS_dom"/>
</dbReference>
<evidence type="ECO:0000256" key="3">
    <source>
        <dbReference type="ARBA" id="ARBA00004141"/>
    </source>
</evidence>
<evidence type="ECO:0000256" key="10">
    <source>
        <dbReference type="ARBA" id="ARBA00022723"/>
    </source>
</evidence>
<feature type="compositionally biased region" description="Low complexity" evidence="14">
    <location>
        <begin position="1381"/>
        <end position="1397"/>
    </location>
</feature>
<feature type="transmembrane region" description="Helical" evidence="15">
    <location>
        <begin position="105"/>
        <end position="127"/>
    </location>
</feature>
<dbReference type="GO" id="GO:0022857">
    <property type="term" value="F:transmembrane transporter activity"/>
    <property type="evidence" value="ECO:0007669"/>
    <property type="project" value="InterPro"/>
</dbReference>
<dbReference type="GO" id="GO:0005737">
    <property type="term" value="C:cytoplasm"/>
    <property type="evidence" value="ECO:0007669"/>
    <property type="project" value="UniProtKB-SubCell"/>
</dbReference>
<dbReference type="EMBL" id="JAAAIP010000227">
    <property type="protein sequence ID" value="KAG0321914.1"/>
    <property type="molecule type" value="Genomic_DNA"/>
</dbReference>
<dbReference type="PROSITE" id="PS00216">
    <property type="entry name" value="SUGAR_TRANSPORT_1"/>
    <property type="match status" value="1"/>
</dbReference>
<dbReference type="InterPro" id="IPR054708">
    <property type="entry name" value="MTPAP-like_central"/>
</dbReference>
<comment type="subcellular location">
    <subcellularLocation>
        <location evidence="4">Cytoplasm</location>
    </subcellularLocation>
    <subcellularLocation>
        <location evidence="3">Membrane</location>
        <topology evidence="3">Multi-pass membrane protein</topology>
    </subcellularLocation>
</comment>
<feature type="compositionally biased region" description="Polar residues" evidence="14">
    <location>
        <begin position="289"/>
        <end position="305"/>
    </location>
</feature>
<dbReference type="GO" id="GO:1990817">
    <property type="term" value="F:poly(A) RNA polymerase activity"/>
    <property type="evidence" value="ECO:0007669"/>
    <property type="project" value="UniProtKB-EC"/>
</dbReference>
<feature type="region of interest" description="Disordered" evidence="14">
    <location>
        <begin position="1217"/>
        <end position="1423"/>
    </location>
</feature>
<evidence type="ECO:0000256" key="11">
    <source>
        <dbReference type="ARBA" id="ARBA00022842"/>
    </source>
</evidence>
<dbReference type="Gene3D" id="3.30.460.10">
    <property type="entry name" value="Beta Polymerase, domain 2"/>
    <property type="match status" value="1"/>
</dbReference>
<dbReference type="CDD" id="cd05402">
    <property type="entry name" value="NT_PAP_TUTase"/>
    <property type="match status" value="1"/>
</dbReference>
<feature type="compositionally biased region" description="Basic and acidic residues" evidence="14">
    <location>
        <begin position="1266"/>
        <end position="1282"/>
    </location>
</feature>
<feature type="compositionally biased region" description="Low complexity" evidence="14">
    <location>
        <begin position="1249"/>
        <end position="1265"/>
    </location>
</feature>
<dbReference type="EC" id="2.7.7.19" evidence="6"/>
<dbReference type="InterPro" id="IPR036259">
    <property type="entry name" value="MFS_trans_sf"/>
</dbReference>
<dbReference type="InterPro" id="IPR011701">
    <property type="entry name" value="MFS"/>
</dbReference>
<evidence type="ECO:0000256" key="9">
    <source>
        <dbReference type="ARBA" id="ARBA00022692"/>
    </source>
</evidence>
<feature type="compositionally biased region" description="Polar residues" evidence="14">
    <location>
        <begin position="1299"/>
        <end position="1321"/>
    </location>
</feature>
<dbReference type="GO" id="GO:0010605">
    <property type="term" value="P:negative regulation of macromolecule metabolic process"/>
    <property type="evidence" value="ECO:0007669"/>
    <property type="project" value="UniProtKB-ARBA"/>
</dbReference>
<dbReference type="Pfam" id="PF03828">
    <property type="entry name" value="PAP_assoc"/>
    <property type="match status" value="1"/>
</dbReference>
<dbReference type="SUPFAM" id="SSF103473">
    <property type="entry name" value="MFS general substrate transporter"/>
    <property type="match status" value="1"/>
</dbReference>
<dbReference type="Proteomes" id="UP000738325">
    <property type="component" value="Unassembled WGS sequence"/>
</dbReference>
<keyword evidence="11" id="KW-0460">Magnesium</keyword>
<name>A0A9P6RJR6_9FUNG</name>
<dbReference type="PROSITE" id="PS50850">
    <property type="entry name" value="MFS"/>
    <property type="match status" value="1"/>
</dbReference>
<feature type="compositionally biased region" description="Low complexity" evidence="14">
    <location>
        <begin position="1283"/>
        <end position="1298"/>
    </location>
</feature>
<evidence type="ECO:0000256" key="7">
    <source>
        <dbReference type="ARBA" id="ARBA00022490"/>
    </source>
</evidence>
<dbReference type="OrthoDB" id="196650at2759"/>
<feature type="transmembrane region" description="Helical" evidence="15">
    <location>
        <begin position="390"/>
        <end position="408"/>
    </location>
</feature>
<dbReference type="Pfam" id="PF22600">
    <property type="entry name" value="MTPAP-like_central"/>
    <property type="match status" value="1"/>
</dbReference>
<feature type="transmembrane region" description="Helical" evidence="15">
    <location>
        <begin position="139"/>
        <end position="157"/>
    </location>
</feature>
<evidence type="ECO:0000256" key="15">
    <source>
        <dbReference type="SAM" id="Phobius"/>
    </source>
</evidence>
<dbReference type="GO" id="GO:0046872">
    <property type="term" value="F:metal ion binding"/>
    <property type="evidence" value="ECO:0007669"/>
    <property type="project" value="UniProtKB-KW"/>
</dbReference>
<feature type="region of interest" description="Disordered" evidence="14">
    <location>
        <begin position="279"/>
        <end position="305"/>
    </location>
</feature>
<dbReference type="GO" id="GO:0016020">
    <property type="term" value="C:membrane"/>
    <property type="evidence" value="ECO:0007669"/>
    <property type="project" value="UniProtKB-SubCell"/>
</dbReference>
<keyword evidence="12 15" id="KW-1133">Transmembrane helix</keyword>
<dbReference type="PANTHER" id="PTHR12271">
    <property type="entry name" value="POLY A POLYMERASE CID PAP -RELATED"/>
    <property type="match status" value="1"/>
</dbReference>
<dbReference type="PANTHER" id="PTHR12271:SF40">
    <property type="entry name" value="POLY(A) RNA POLYMERASE GLD2"/>
    <property type="match status" value="1"/>
</dbReference>
<dbReference type="InterPro" id="IPR043519">
    <property type="entry name" value="NT_sf"/>
</dbReference>
<keyword evidence="13 15" id="KW-0472">Membrane</keyword>
<feature type="transmembrane region" description="Helical" evidence="15">
    <location>
        <begin position="28"/>
        <end position="47"/>
    </location>
</feature>
<feature type="transmembrane region" description="Helical" evidence="15">
    <location>
        <begin position="238"/>
        <end position="258"/>
    </location>
</feature>
<feature type="region of interest" description="Disordered" evidence="14">
    <location>
        <begin position="1136"/>
        <end position="1157"/>
    </location>
</feature>
<feature type="non-terminal residue" evidence="17">
    <location>
        <position position="1"/>
    </location>
</feature>
<dbReference type="InterPro" id="IPR005829">
    <property type="entry name" value="Sugar_transporter_CS"/>
</dbReference>
<comment type="similarity">
    <text evidence="5">Belongs to the DNA polymerase type-B-like family.</text>
</comment>
<evidence type="ECO:0000256" key="13">
    <source>
        <dbReference type="ARBA" id="ARBA00023136"/>
    </source>
</evidence>
<comment type="caution">
    <text evidence="17">The sequence shown here is derived from an EMBL/GenBank/DDBJ whole genome shotgun (WGS) entry which is preliminary data.</text>
</comment>
<keyword evidence="8" id="KW-0808">Transferase</keyword>
<dbReference type="InterPro" id="IPR002058">
    <property type="entry name" value="PAP_assoc"/>
</dbReference>
<dbReference type="GO" id="GO:0031123">
    <property type="term" value="P:RNA 3'-end processing"/>
    <property type="evidence" value="ECO:0007669"/>
    <property type="project" value="TreeGrafter"/>
</dbReference>
<keyword evidence="7" id="KW-0963">Cytoplasm</keyword>
<feature type="transmembrane region" description="Helical" evidence="15">
    <location>
        <begin position="358"/>
        <end position="378"/>
    </location>
</feature>
<feature type="transmembrane region" description="Helical" evidence="15">
    <location>
        <begin position="196"/>
        <end position="218"/>
    </location>
</feature>
<reference evidence="17" key="1">
    <citation type="journal article" date="2020" name="Fungal Divers.">
        <title>Resolving the Mortierellaceae phylogeny through synthesis of multi-gene phylogenetics and phylogenomics.</title>
        <authorList>
            <person name="Vandepol N."/>
            <person name="Liber J."/>
            <person name="Desiro A."/>
            <person name="Na H."/>
            <person name="Kennedy M."/>
            <person name="Barry K."/>
            <person name="Grigoriev I.V."/>
            <person name="Miller A.N."/>
            <person name="O'Donnell K."/>
            <person name="Stajich J.E."/>
            <person name="Bonito G."/>
        </authorList>
    </citation>
    <scope>NUCLEOTIDE SEQUENCE</scope>
    <source>
        <strain evidence="17">REB-010B</strain>
    </source>
</reference>
<evidence type="ECO:0000313" key="18">
    <source>
        <dbReference type="Proteomes" id="UP000738325"/>
    </source>
</evidence>
<keyword evidence="9 15" id="KW-0812">Transmembrane</keyword>
<organism evidence="17 18">
    <name type="scientific">Dissophora globulifera</name>
    <dbReference type="NCBI Taxonomy" id="979702"/>
    <lineage>
        <taxon>Eukaryota</taxon>
        <taxon>Fungi</taxon>
        <taxon>Fungi incertae sedis</taxon>
        <taxon>Mucoromycota</taxon>
        <taxon>Mortierellomycotina</taxon>
        <taxon>Mortierellomycetes</taxon>
        <taxon>Mortierellales</taxon>
        <taxon>Mortierellaceae</taxon>
        <taxon>Dissophora</taxon>
    </lineage>
</organism>
<dbReference type="Pfam" id="PF07690">
    <property type="entry name" value="MFS_1"/>
    <property type="match status" value="1"/>
</dbReference>
<evidence type="ECO:0000256" key="2">
    <source>
        <dbReference type="ARBA" id="ARBA00001946"/>
    </source>
</evidence>
<feature type="compositionally biased region" description="Low complexity" evidence="14">
    <location>
        <begin position="1217"/>
        <end position="1240"/>
    </location>
</feature>
<evidence type="ECO:0000256" key="1">
    <source>
        <dbReference type="ARBA" id="ARBA00001936"/>
    </source>
</evidence>
<evidence type="ECO:0000256" key="4">
    <source>
        <dbReference type="ARBA" id="ARBA00004496"/>
    </source>
</evidence>
<gene>
    <name evidence="17" type="ORF">BGZ99_003604</name>
</gene>
<evidence type="ECO:0000256" key="12">
    <source>
        <dbReference type="ARBA" id="ARBA00022989"/>
    </source>
</evidence>
<evidence type="ECO:0000256" key="14">
    <source>
        <dbReference type="SAM" id="MobiDB-lite"/>
    </source>
</evidence>
<protein>
    <recommendedName>
        <fullName evidence="6">polynucleotide adenylyltransferase</fullName>
        <ecNumber evidence="6">2.7.7.19</ecNumber>
    </recommendedName>
</protein>
<keyword evidence="10" id="KW-0479">Metal-binding</keyword>
<feature type="transmembrane region" description="Helical" evidence="15">
    <location>
        <begin position="331"/>
        <end position="352"/>
    </location>
</feature>
<evidence type="ECO:0000256" key="6">
    <source>
        <dbReference type="ARBA" id="ARBA00012388"/>
    </source>
</evidence>
<feature type="compositionally biased region" description="Polar residues" evidence="14">
    <location>
        <begin position="1367"/>
        <end position="1380"/>
    </location>
</feature>
<keyword evidence="18" id="KW-1185">Reference proteome</keyword>
<feature type="domain" description="Major facilitator superfamily (MFS) profile" evidence="16">
    <location>
        <begin position="25"/>
        <end position="561"/>
    </location>
</feature>
<dbReference type="Gene3D" id="1.10.1410.10">
    <property type="match status" value="1"/>
</dbReference>
<evidence type="ECO:0000259" key="16">
    <source>
        <dbReference type="PROSITE" id="PS50850"/>
    </source>
</evidence>
<dbReference type="Gene3D" id="1.20.1250.20">
    <property type="entry name" value="MFS general substrate transporter like domains"/>
    <property type="match status" value="1"/>
</dbReference>
<comment type="cofactor">
    <cofactor evidence="2">
        <name>Mg(2+)</name>
        <dbReference type="ChEBI" id="CHEBI:18420"/>
    </cofactor>
</comment>
<dbReference type="SUPFAM" id="SSF81301">
    <property type="entry name" value="Nucleotidyltransferase"/>
    <property type="match status" value="1"/>
</dbReference>
<feature type="compositionally biased region" description="Acidic residues" evidence="14">
    <location>
        <begin position="1329"/>
        <end position="1340"/>
    </location>
</feature>
<accession>A0A9P6RJR6</accession>
<feature type="compositionally biased region" description="Basic and acidic residues" evidence="14">
    <location>
        <begin position="1341"/>
        <end position="1356"/>
    </location>
</feature>
<comment type="cofactor">
    <cofactor evidence="1">
        <name>Mn(2+)</name>
        <dbReference type="ChEBI" id="CHEBI:29035"/>
    </cofactor>
</comment>
<sequence>MVHSPRHTDSAAKARAAAAVSVPKVTRIVFTALLLDILAFTIILPLFPRLLQFYRDSEHGDQTSLLAWSLTRLTEFQNIIGLNDPHHRHAATDASSVKRPPKMDIVLLGGALGSLFSVLQFVASPIIGKLSDVLGRRRVLLISMLGNLVSCGVWLFASSFELFVLSRIIGGLSEGNVQLSIAMISDITTPATRSRGLAMVGIAFAIAFTVGPALGAYFANKDLVAAFPGLAQYGLHPFSGSALLAMVLLTVESLYLYAKLPETNSESWRLAVQQTTEDERKAKADDQESASVASKSSTQTNGSSRTTTFMDAESIVRLQHSYLRRLSFTHFAHLFLFSGMEFTLTFLTFHLFDFTHMQQGALLGYIGILSSLIQGGYVRRRANVVGEKRMVLQGMMAAALGLGCIALVSSGGGSSIGELAAMEETTMPAVFKNAVLWLKAQDWSRSTKMWGLYAGATGLAVTSATVVNCLTSLASLVCDMGSDSPSSSQSNGDAAAARSQPIGKGLALGRFRSWGQLGRAAGPIAACSLYWRVGPLVCYGAASLAVAGLTVVSSRILPEVRKLPIRTKSRDQLINPVAIPAGIVGSPQLGPVFFYELLLDTILFERGTTHRRNKPGPSTEQHASVFITFQDLALDFLFAQHICASFHQSHPKHVLSDAMHTQLVNIQLGDEDNMRRHIYKIEGCHGIFLPSSISGSSSSNTQTGPGWSWKIVLPEGGAYSLSSTGMQVPLLNAEYIRRFDDLYAKADAGAQDMLARIVYSLRTERWGISVLPKDLDLAVNSAIYQYGSRYFKEKQDRLTKKAQRIAQQEARAQVVPVTVDQHLAAIRNQLHGLMINTNSERPTFGLQGQVDLPVVVAKSDAYGMITTSMTVRYQQLVPSQVYINKRAVLLRKLQNLLDINFPGEGLRLEVFGSYASGLGSESSDADLCITTDTFQKNKEYNNMRYIAKMLQRGGMTRVQAITNARVPIVKFVDPVSKINCDVNTNHVLGIYNSELIRCYTLIDDRVRPFIYNLKALVKQHHINDSSQGWLSSYAYVMMAIGFLQAQEPPILPVLQAQPEDQMTQLQIQMNHEGRGGKDVINCTYDRNYKRYLQFGVKNTKSTGQLLTEFFEYFTRYYDYQTMEVNIRLGGGFRVREQNTKGRGGGGGSRPQRGKGEKKLVVMDPFIRDRNVAGACSGRHLERVWTIFETLYLNLSRGDYQAAFKPIPESRIAPPIAPAATQRATQTAPSPQIQSTTSQSARRAPERRSATATTAPVAASSGLSSARSREKKTEWKQERKKEQQQQQQQQQQKQQHQVKSATITTVTKAKASATQGARTSELGSGSDRYDYDDNDDDEQSGDDGKGSMDGHPKADSKSRRRRERRFVAQQQHHGTTFTNADNAHNSGKGASSSSAGNAMEATTLGGSGGSGGAPTIVHSGILQV</sequence>
<dbReference type="SUPFAM" id="SSF81631">
    <property type="entry name" value="PAP/OAS1 substrate-binding domain"/>
    <property type="match status" value="1"/>
</dbReference>
<evidence type="ECO:0000313" key="17">
    <source>
        <dbReference type="EMBL" id="KAG0321914.1"/>
    </source>
</evidence>